<dbReference type="EMBL" id="JAGGNH010000007">
    <property type="protein sequence ID" value="KAJ0967906.1"/>
    <property type="molecule type" value="Genomic_DNA"/>
</dbReference>
<evidence type="ECO:0000313" key="2">
    <source>
        <dbReference type="Proteomes" id="UP001085076"/>
    </source>
</evidence>
<reference evidence="1" key="1">
    <citation type="submission" date="2021-03" db="EMBL/GenBank/DDBJ databases">
        <authorList>
            <person name="Li Z."/>
            <person name="Yang C."/>
        </authorList>
    </citation>
    <scope>NUCLEOTIDE SEQUENCE</scope>
    <source>
        <strain evidence="1">Dzin_1.0</strain>
        <tissue evidence="1">Leaf</tissue>
    </source>
</reference>
<organism evidence="1 2">
    <name type="scientific">Dioscorea zingiberensis</name>
    <dbReference type="NCBI Taxonomy" id="325984"/>
    <lineage>
        <taxon>Eukaryota</taxon>
        <taxon>Viridiplantae</taxon>
        <taxon>Streptophyta</taxon>
        <taxon>Embryophyta</taxon>
        <taxon>Tracheophyta</taxon>
        <taxon>Spermatophyta</taxon>
        <taxon>Magnoliopsida</taxon>
        <taxon>Liliopsida</taxon>
        <taxon>Dioscoreales</taxon>
        <taxon>Dioscoreaceae</taxon>
        <taxon>Dioscorea</taxon>
    </lineage>
</organism>
<evidence type="ECO:0000313" key="1">
    <source>
        <dbReference type="EMBL" id="KAJ0967906.1"/>
    </source>
</evidence>
<comment type="caution">
    <text evidence="1">The sequence shown here is derived from an EMBL/GenBank/DDBJ whole genome shotgun (WGS) entry which is preliminary data.</text>
</comment>
<proteinExistence type="predicted"/>
<protein>
    <submittedName>
        <fullName evidence="1">Uncharacterized protein</fullName>
    </submittedName>
</protein>
<gene>
    <name evidence="1" type="ORF">J5N97_024823</name>
</gene>
<sequence>METSDDPIRLLFPSSSRKKLANQTLYFVADYIPECSNVKLGSYVSRFQSKVHITSLCGDMKQKNIDAIKVFHDQIGSSTFLVPIASRIVRTYI</sequence>
<keyword evidence="2" id="KW-1185">Reference proteome</keyword>
<name>A0A9D5H8Z2_9LILI</name>
<accession>A0A9D5H8Z2</accession>
<dbReference type="AlphaFoldDB" id="A0A9D5H8Z2"/>
<reference evidence="1" key="2">
    <citation type="journal article" date="2022" name="Hortic Res">
        <title>The genome of Dioscorea zingiberensis sheds light on the biosynthesis, origin and evolution of the medicinally important diosgenin saponins.</title>
        <authorList>
            <person name="Li Y."/>
            <person name="Tan C."/>
            <person name="Li Z."/>
            <person name="Guo J."/>
            <person name="Li S."/>
            <person name="Chen X."/>
            <person name="Wang C."/>
            <person name="Dai X."/>
            <person name="Yang H."/>
            <person name="Song W."/>
            <person name="Hou L."/>
            <person name="Xu J."/>
            <person name="Tong Z."/>
            <person name="Xu A."/>
            <person name="Yuan X."/>
            <person name="Wang W."/>
            <person name="Yang Q."/>
            <person name="Chen L."/>
            <person name="Sun Z."/>
            <person name="Wang K."/>
            <person name="Pan B."/>
            <person name="Chen J."/>
            <person name="Bao Y."/>
            <person name="Liu F."/>
            <person name="Qi X."/>
            <person name="Gang D.R."/>
            <person name="Wen J."/>
            <person name="Li J."/>
        </authorList>
    </citation>
    <scope>NUCLEOTIDE SEQUENCE</scope>
    <source>
        <strain evidence="1">Dzin_1.0</strain>
    </source>
</reference>
<dbReference type="Proteomes" id="UP001085076">
    <property type="component" value="Miscellaneous, Linkage group lg07"/>
</dbReference>